<feature type="transmembrane region" description="Helical" evidence="5">
    <location>
        <begin position="28"/>
        <end position="48"/>
    </location>
</feature>
<comment type="subcellular location">
    <subcellularLocation>
        <location evidence="1">Membrane</location>
        <topology evidence="1">Multi-pass membrane protein</topology>
    </subcellularLocation>
</comment>
<keyword evidence="3 5" id="KW-1133">Transmembrane helix</keyword>
<evidence type="ECO:0000259" key="6">
    <source>
        <dbReference type="PROSITE" id="PS50850"/>
    </source>
</evidence>
<gene>
    <name evidence="7" type="ORF">LX66_5494</name>
</gene>
<dbReference type="PANTHER" id="PTHR11662">
    <property type="entry name" value="SOLUTE CARRIER FAMILY 17"/>
    <property type="match status" value="1"/>
</dbReference>
<dbReference type="Gene3D" id="1.20.1250.20">
    <property type="entry name" value="MFS general substrate transporter like domains"/>
    <property type="match status" value="2"/>
</dbReference>
<evidence type="ECO:0000256" key="3">
    <source>
        <dbReference type="ARBA" id="ARBA00022989"/>
    </source>
</evidence>
<dbReference type="CDD" id="cd17319">
    <property type="entry name" value="MFS_ExuT_GudP_like"/>
    <property type="match status" value="1"/>
</dbReference>
<comment type="caution">
    <text evidence="7">The sequence shown here is derived from an EMBL/GenBank/DDBJ whole genome shotgun (WGS) entry which is preliminary data.</text>
</comment>
<dbReference type="OrthoDB" id="9781156at2"/>
<feature type="transmembrane region" description="Helical" evidence="5">
    <location>
        <begin position="119"/>
        <end position="137"/>
    </location>
</feature>
<feature type="transmembrane region" description="Helical" evidence="5">
    <location>
        <begin position="379"/>
        <end position="398"/>
    </location>
</feature>
<name>A0A562SHV6_CHIJA</name>
<evidence type="ECO:0000256" key="1">
    <source>
        <dbReference type="ARBA" id="ARBA00004141"/>
    </source>
</evidence>
<feature type="transmembrane region" description="Helical" evidence="5">
    <location>
        <begin position="68"/>
        <end position="87"/>
    </location>
</feature>
<keyword evidence="4 5" id="KW-0472">Membrane</keyword>
<protein>
    <submittedName>
        <fullName evidence="7">ACS family hexuronate transporter-like MFS transporter</fullName>
    </submittedName>
</protein>
<dbReference type="Proteomes" id="UP000316778">
    <property type="component" value="Unassembled WGS sequence"/>
</dbReference>
<keyword evidence="2 5" id="KW-0812">Transmembrane</keyword>
<feature type="transmembrane region" description="Helical" evidence="5">
    <location>
        <begin position="94"/>
        <end position="113"/>
    </location>
</feature>
<feature type="transmembrane region" description="Helical" evidence="5">
    <location>
        <begin position="410"/>
        <end position="432"/>
    </location>
</feature>
<dbReference type="RefSeq" id="WP_145719425.1">
    <property type="nucleotide sequence ID" value="NZ_BAAAFY010000003.1"/>
</dbReference>
<dbReference type="PROSITE" id="PS50850">
    <property type="entry name" value="MFS"/>
    <property type="match status" value="1"/>
</dbReference>
<dbReference type="InterPro" id="IPR011701">
    <property type="entry name" value="MFS"/>
</dbReference>
<dbReference type="InterPro" id="IPR050382">
    <property type="entry name" value="MFS_Na/Anion_cotransporter"/>
</dbReference>
<reference evidence="7 8" key="1">
    <citation type="journal article" date="2013" name="Stand. Genomic Sci.">
        <title>Genomic Encyclopedia of Type Strains, Phase I: The one thousand microbial genomes (KMG-I) project.</title>
        <authorList>
            <person name="Kyrpides N.C."/>
            <person name="Woyke T."/>
            <person name="Eisen J.A."/>
            <person name="Garrity G."/>
            <person name="Lilburn T.G."/>
            <person name="Beck B.J."/>
            <person name="Whitman W.B."/>
            <person name="Hugenholtz P."/>
            <person name="Klenk H.P."/>
        </authorList>
    </citation>
    <scope>NUCLEOTIDE SEQUENCE [LARGE SCALE GENOMIC DNA]</scope>
    <source>
        <strain evidence="7 8">DSM 13484</strain>
    </source>
</reference>
<evidence type="ECO:0000256" key="5">
    <source>
        <dbReference type="SAM" id="Phobius"/>
    </source>
</evidence>
<dbReference type="PANTHER" id="PTHR11662:SF285">
    <property type="entry name" value="HEXURONATE TRANSPORTER"/>
    <property type="match status" value="1"/>
</dbReference>
<dbReference type="GO" id="GO:0016020">
    <property type="term" value="C:membrane"/>
    <property type="evidence" value="ECO:0007669"/>
    <property type="project" value="UniProtKB-SubCell"/>
</dbReference>
<organism evidence="7 8">
    <name type="scientific">Chitinophaga japonensis</name>
    <name type="common">Flexibacter japonensis</name>
    <dbReference type="NCBI Taxonomy" id="104662"/>
    <lineage>
        <taxon>Bacteria</taxon>
        <taxon>Pseudomonadati</taxon>
        <taxon>Bacteroidota</taxon>
        <taxon>Chitinophagia</taxon>
        <taxon>Chitinophagales</taxon>
        <taxon>Chitinophagaceae</taxon>
        <taxon>Chitinophaga</taxon>
    </lineage>
</organism>
<feature type="transmembrane region" description="Helical" evidence="5">
    <location>
        <begin position="343"/>
        <end position="367"/>
    </location>
</feature>
<dbReference type="InterPro" id="IPR020846">
    <property type="entry name" value="MFS_dom"/>
</dbReference>
<sequence>MTSPPTQEKTLSGLQQAAGKVGKYRWRILALLFVATTINYVDRSIIGVLGPTLQNHVFHWTNTEYSNINFAFMIAYGLGMLLMGGLVDRVGTKIGYALSIGIWSIFSLSHALVTRSMGWIGFAVARFGLGIGEAGNFPSCIKTVAEWFPKKERAFATGIFNAGTNIGAILAPLIIPLVVMNDGTNWQFAFCITFVFSAIWLVLWLTTYRKPEVHPRVGKAELDHILSDTTAENSERLPWRRVFGLKETWAFAILKTTDAVWWFYLFWGGFFLHAQFGLELKGLALPMITIYVISDVGSIVGGWLSSAFIKRGWSINKSRKVTLLLCALLILPVAFATQTDNQWVAVVLIGLAAGGHQAWSANIFTVVSDVFPKKATASVVGIGGMVGALASAMANLGLGRVLDSSGKSGYFFAFLIAGSLYLTVLLIIHLMIPKMTPRDEHLRYVHK</sequence>
<dbReference type="InterPro" id="IPR036259">
    <property type="entry name" value="MFS_trans_sf"/>
</dbReference>
<keyword evidence="8" id="KW-1185">Reference proteome</keyword>
<feature type="transmembrane region" description="Helical" evidence="5">
    <location>
        <begin position="321"/>
        <end position="337"/>
    </location>
</feature>
<feature type="transmembrane region" description="Helical" evidence="5">
    <location>
        <begin position="288"/>
        <end position="309"/>
    </location>
</feature>
<evidence type="ECO:0000256" key="4">
    <source>
        <dbReference type="ARBA" id="ARBA00023136"/>
    </source>
</evidence>
<dbReference type="EMBL" id="VLLG01000008">
    <property type="protein sequence ID" value="TWI80889.1"/>
    <property type="molecule type" value="Genomic_DNA"/>
</dbReference>
<evidence type="ECO:0000313" key="8">
    <source>
        <dbReference type="Proteomes" id="UP000316778"/>
    </source>
</evidence>
<feature type="transmembrane region" description="Helical" evidence="5">
    <location>
        <begin position="259"/>
        <end position="276"/>
    </location>
</feature>
<proteinExistence type="predicted"/>
<dbReference type="Pfam" id="PF07690">
    <property type="entry name" value="MFS_1"/>
    <property type="match status" value="1"/>
</dbReference>
<feature type="domain" description="Major facilitator superfamily (MFS) profile" evidence="6">
    <location>
        <begin position="28"/>
        <end position="436"/>
    </location>
</feature>
<dbReference type="GO" id="GO:0015134">
    <property type="term" value="F:hexuronate transmembrane transporter activity"/>
    <property type="evidence" value="ECO:0007669"/>
    <property type="project" value="TreeGrafter"/>
</dbReference>
<accession>A0A562SHV6</accession>
<feature type="transmembrane region" description="Helical" evidence="5">
    <location>
        <begin position="158"/>
        <end position="180"/>
    </location>
</feature>
<dbReference type="AlphaFoldDB" id="A0A562SHV6"/>
<feature type="transmembrane region" description="Helical" evidence="5">
    <location>
        <begin position="186"/>
        <end position="206"/>
    </location>
</feature>
<evidence type="ECO:0000313" key="7">
    <source>
        <dbReference type="EMBL" id="TWI80889.1"/>
    </source>
</evidence>
<dbReference type="SUPFAM" id="SSF103473">
    <property type="entry name" value="MFS general substrate transporter"/>
    <property type="match status" value="1"/>
</dbReference>
<evidence type="ECO:0000256" key="2">
    <source>
        <dbReference type="ARBA" id="ARBA00022692"/>
    </source>
</evidence>